<reference evidence="10" key="2">
    <citation type="submission" date="2021-09" db="EMBL/GenBank/DDBJ databases">
        <authorList>
            <person name="Jia N."/>
            <person name="Wang J."/>
            <person name="Shi W."/>
            <person name="Du L."/>
            <person name="Sun Y."/>
            <person name="Zhan W."/>
            <person name="Jiang J."/>
            <person name="Wang Q."/>
            <person name="Zhang B."/>
            <person name="Ji P."/>
            <person name="Sakyi L.B."/>
            <person name="Cui X."/>
            <person name="Yuan T."/>
            <person name="Jiang B."/>
            <person name="Yang W."/>
            <person name="Lam T.T.-Y."/>
            <person name="Chang Q."/>
            <person name="Ding S."/>
            <person name="Wang X."/>
            <person name="Zhu J."/>
            <person name="Ruan X."/>
            <person name="Zhao L."/>
            <person name="Wei J."/>
            <person name="Que T."/>
            <person name="Du C."/>
            <person name="Cheng J."/>
            <person name="Dai P."/>
            <person name="Han X."/>
            <person name="Huang E."/>
            <person name="Gao Y."/>
            <person name="Liu J."/>
            <person name="Shao H."/>
            <person name="Ye R."/>
            <person name="Li L."/>
            <person name="Wei W."/>
            <person name="Wang X."/>
            <person name="Wang C."/>
            <person name="Huo Q."/>
            <person name="Li W."/>
            <person name="Guo W."/>
            <person name="Chen H."/>
            <person name="Chen S."/>
            <person name="Zhou L."/>
            <person name="Zhou L."/>
            <person name="Ni X."/>
            <person name="Tian J."/>
            <person name="Zhou Y."/>
            <person name="Sheng Y."/>
            <person name="Liu T."/>
            <person name="Pan Y."/>
            <person name="Xia L."/>
            <person name="Li J."/>
            <person name="Zhao F."/>
            <person name="Cao W."/>
        </authorList>
    </citation>
    <scope>NUCLEOTIDE SEQUENCE</scope>
    <source>
        <strain evidence="10">Rmic-2018</strain>
        <tissue evidence="10">Larvae</tissue>
    </source>
</reference>
<accession>A0A9J6E6A8</accession>
<sequence>MRRDRQTSFDTPIDGTVSRHESCAASGRTRLSLIIDLVTLTYATLSISLSTCLIKEYDLIDLKVDASHITQNSGSFGGNVANVFKCPHCIFVDNNESALAEHLQVFHAVPILDSVEAGYRCQFCHSVFLRHDRLLHHLQKHVGTGGHKCFLCAKKYSTQAHLVRHIKTTHSRVGSFACHLCPSEFSRKDSLHTHIRKNHMQLAKR</sequence>
<evidence type="ECO:0000256" key="8">
    <source>
        <dbReference type="PROSITE-ProRule" id="PRU00042"/>
    </source>
</evidence>
<keyword evidence="6" id="KW-0539">Nucleus</keyword>
<comment type="caution">
    <text evidence="10">The sequence shown here is derived from an EMBL/GenBank/DDBJ whole genome shotgun (WGS) entry which is preliminary data.</text>
</comment>
<evidence type="ECO:0000256" key="5">
    <source>
        <dbReference type="ARBA" id="ARBA00022833"/>
    </source>
</evidence>
<dbReference type="GO" id="GO:0000981">
    <property type="term" value="F:DNA-binding transcription factor activity, RNA polymerase II-specific"/>
    <property type="evidence" value="ECO:0007669"/>
    <property type="project" value="TreeGrafter"/>
</dbReference>
<dbReference type="PANTHER" id="PTHR24388:SF54">
    <property type="entry name" value="PROTEIN ESCARGOT"/>
    <property type="match status" value="1"/>
</dbReference>
<keyword evidence="5" id="KW-0862">Zinc</keyword>
<name>A0A9J6E6A8_RHIMP</name>
<keyword evidence="4 8" id="KW-0863">Zinc-finger</keyword>
<evidence type="ECO:0000313" key="11">
    <source>
        <dbReference type="Proteomes" id="UP000821866"/>
    </source>
</evidence>
<dbReference type="AlphaFoldDB" id="A0A9J6E6A8"/>
<dbReference type="InterPro" id="IPR013087">
    <property type="entry name" value="Znf_C2H2_type"/>
</dbReference>
<feature type="domain" description="C2H2-type" evidence="9">
    <location>
        <begin position="147"/>
        <end position="171"/>
    </location>
</feature>
<evidence type="ECO:0000259" key="9">
    <source>
        <dbReference type="PROSITE" id="PS50157"/>
    </source>
</evidence>
<dbReference type="SMART" id="SM00355">
    <property type="entry name" value="ZnF_C2H2"/>
    <property type="match status" value="4"/>
</dbReference>
<evidence type="ECO:0000256" key="2">
    <source>
        <dbReference type="ARBA" id="ARBA00022723"/>
    </source>
</evidence>
<dbReference type="InterPro" id="IPR036236">
    <property type="entry name" value="Znf_C2H2_sf"/>
</dbReference>
<dbReference type="Gene3D" id="3.30.160.60">
    <property type="entry name" value="Classic Zinc Finger"/>
    <property type="match status" value="2"/>
</dbReference>
<dbReference type="PROSITE" id="PS50157">
    <property type="entry name" value="ZINC_FINGER_C2H2_2"/>
    <property type="match status" value="3"/>
</dbReference>
<evidence type="ECO:0000256" key="4">
    <source>
        <dbReference type="ARBA" id="ARBA00022771"/>
    </source>
</evidence>
<evidence type="ECO:0000256" key="1">
    <source>
        <dbReference type="ARBA" id="ARBA00004123"/>
    </source>
</evidence>
<dbReference type="PROSITE" id="PS00028">
    <property type="entry name" value="ZINC_FINGER_C2H2_1"/>
    <property type="match status" value="3"/>
</dbReference>
<evidence type="ECO:0000256" key="3">
    <source>
        <dbReference type="ARBA" id="ARBA00022737"/>
    </source>
</evidence>
<keyword evidence="2" id="KW-0479">Metal-binding</keyword>
<feature type="domain" description="C2H2-type" evidence="9">
    <location>
        <begin position="119"/>
        <end position="146"/>
    </location>
</feature>
<evidence type="ECO:0000256" key="7">
    <source>
        <dbReference type="ARBA" id="ARBA00037948"/>
    </source>
</evidence>
<dbReference type="GO" id="GO:0000978">
    <property type="term" value="F:RNA polymerase II cis-regulatory region sequence-specific DNA binding"/>
    <property type="evidence" value="ECO:0007669"/>
    <property type="project" value="TreeGrafter"/>
</dbReference>
<evidence type="ECO:0000313" key="10">
    <source>
        <dbReference type="EMBL" id="KAH8029802.1"/>
    </source>
</evidence>
<feature type="domain" description="C2H2-type" evidence="9">
    <location>
        <begin position="176"/>
        <end position="199"/>
    </location>
</feature>
<organism evidence="10 11">
    <name type="scientific">Rhipicephalus microplus</name>
    <name type="common">Cattle tick</name>
    <name type="synonym">Boophilus microplus</name>
    <dbReference type="NCBI Taxonomy" id="6941"/>
    <lineage>
        <taxon>Eukaryota</taxon>
        <taxon>Metazoa</taxon>
        <taxon>Ecdysozoa</taxon>
        <taxon>Arthropoda</taxon>
        <taxon>Chelicerata</taxon>
        <taxon>Arachnida</taxon>
        <taxon>Acari</taxon>
        <taxon>Parasitiformes</taxon>
        <taxon>Ixodida</taxon>
        <taxon>Ixodoidea</taxon>
        <taxon>Ixodidae</taxon>
        <taxon>Rhipicephalinae</taxon>
        <taxon>Rhipicephalus</taxon>
        <taxon>Boophilus</taxon>
    </lineage>
</organism>
<dbReference type="InterPro" id="IPR050527">
    <property type="entry name" value="Snail/Krueppel_Znf"/>
</dbReference>
<comment type="subcellular location">
    <subcellularLocation>
        <location evidence="1">Nucleus</location>
    </subcellularLocation>
</comment>
<dbReference type="GO" id="GO:0008270">
    <property type="term" value="F:zinc ion binding"/>
    <property type="evidence" value="ECO:0007669"/>
    <property type="project" value="UniProtKB-KW"/>
</dbReference>
<dbReference type="Pfam" id="PF00096">
    <property type="entry name" value="zf-C2H2"/>
    <property type="match status" value="2"/>
</dbReference>
<dbReference type="PANTHER" id="PTHR24388">
    <property type="entry name" value="ZINC FINGER PROTEIN"/>
    <property type="match status" value="1"/>
</dbReference>
<comment type="similarity">
    <text evidence="7">Belongs to the snail C2H2-type zinc-finger protein family.</text>
</comment>
<reference evidence="10" key="1">
    <citation type="journal article" date="2020" name="Cell">
        <title>Large-Scale Comparative Analyses of Tick Genomes Elucidate Their Genetic Diversity and Vector Capacities.</title>
        <authorList>
            <consortium name="Tick Genome and Microbiome Consortium (TIGMIC)"/>
            <person name="Jia N."/>
            <person name="Wang J."/>
            <person name="Shi W."/>
            <person name="Du L."/>
            <person name="Sun Y."/>
            <person name="Zhan W."/>
            <person name="Jiang J.F."/>
            <person name="Wang Q."/>
            <person name="Zhang B."/>
            <person name="Ji P."/>
            <person name="Bell-Sakyi L."/>
            <person name="Cui X.M."/>
            <person name="Yuan T.T."/>
            <person name="Jiang B.G."/>
            <person name="Yang W.F."/>
            <person name="Lam T.T."/>
            <person name="Chang Q.C."/>
            <person name="Ding S.J."/>
            <person name="Wang X.J."/>
            <person name="Zhu J.G."/>
            <person name="Ruan X.D."/>
            <person name="Zhao L."/>
            <person name="Wei J.T."/>
            <person name="Ye R.Z."/>
            <person name="Que T.C."/>
            <person name="Du C.H."/>
            <person name="Zhou Y.H."/>
            <person name="Cheng J.X."/>
            <person name="Dai P.F."/>
            <person name="Guo W.B."/>
            <person name="Han X.H."/>
            <person name="Huang E.J."/>
            <person name="Li L.F."/>
            <person name="Wei W."/>
            <person name="Gao Y.C."/>
            <person name="Liu J.Z."/>
            <person name="Shao H.Z."/>
            <person name="Wang X."/>
            <person name="Wang C.C."/>
            <person name="Yang T.C."/>
            <person name="Huo Q.B."/>
            <person name="Li W."/>
            <person name="Chen H.Y."/>
            <person name="Chen S.E."/>
            <person name="Zhou L.G."/>
            <person name="Ni X.B."/>
            <person name="Tian J.H."/>
            <person name="Sheng Y."/>
            <person name="Liu T."/>
            <person name="Pan Y.S."/>
            <person name="Xia L.Y."/>
            <person name="Li J."/>
            <person name="Zhao F."/>
            <person name="Cao W.C."/>
        </authorList>
    </citation>
    <scope>NUCLEOTIDE SEQUENCE</scope>
    <source>
        <strain evidence="10">Rmic-2018</strain>
    </source>
</reference>
<evidence type="ECO:0000256" key="6">
    <source>
        <dbReference type="ARBA" id="ARBA00023242"/>
    </source>
</evidence>
<gene>
    <name evidence="10" type="ORF">HPB51_004807</name>
</gene>
<dbReference type="GO" id="GO:0005634">
    <property type="term" value="C:nucleus"/>
    <property type="evidence" value="ECO:0007669"/>
    <property type="project" value="UniProtKB-SubCell"/>
</dbReference>
<dbReference type="Proteomes" id="UP000821866">
    <property type="component" value="Chromosome 3"/>
</dbReference>
<proteinExistence type="inferred from homology"/>
<keyword evidence="3" id="KW-0677">Repeat</keyword>
<dbReference type="EMBL" id="JABSTU010000005">
    <property type="protein sequence ID" value="KAH8029802.1"/>
    <property type="molecule type" value="Genomic_DNA"/>
</dbReference>
<protein>
    <recommendedName>
        <fullName evidence="9">C2H2-type domain-containing protein</fullName>
    </recommendedName>
</protein>
<dbReference type="SUPFAM" id="SSF57667">
    <property type="entry name" value="beta-beta-alpha zinc fingers"/>
    <property type="match status" value="1"/>
</dbReference>
<keyword evidence="11" id="KW-1185">Reference proteome</keyword>